<evidence type="ECO:0000256" key="18">
    <source>
        <dbReference type="ARBA" id="ARBA00044903"/>
    </source>
</evidence>
<evidence type="ECO:0000313" key="28">
    <source>
        <dbReference type="EMBL" id="TNC22669.1"/>
    </source>
</evidence>
<evidence type="ECO:0000256" key="15">
    <source>
        <dbReference type="ARBA" id="ARBA00044898"/>
    </source>
</evidence>
<comment type="catalytic activity">
    <reaction evidence="12">
        <text>L-alpha-aminoacyl-L-histidine(out) = L-alpha-aminoacyl-L-histidine(in)</text>
        <dbReference type="Rhea" id="RHEA:79375"/>
        <dbReference type="ChEBI" id="CHEBI:229967"/>
    </reaction>
</comment>
<feature type="transmembrane region" description="Helical" evidence="26">
    <location>
        <begin position="163"/>
        <end position="184"/>
    </location>
</feature>
<dbReference type="PANTHER" id="PTHR23512">
    <property type="entry name" value="MAJOR FACILITATOR SUPERFAMILY DOMAIN-CONTAINING PROTEIN 1"/>
    <property type="match status" value="1"/>
</dbReference>
<feature type="transmembrane region" description="Helical" evidence="26">
    <location>
        <begin position="376"/>
        <end position="396"/>
    </location>
</feature>
<dbReference type="GO" id="GO:0005765">
    <property type="term" value="C:lysosomal membrane"/>
    <property type="evidence" value="ECO:0007669"/>
    <property type="project" value="UniProtKB-SubCell"/>
</dbReference>
<comment type="catalytic activity">
    <reaction evidence="9">
        <text>L-lysyl-L-alanine(out) = L-lysyl-L-alanine(in)</text>
        <dbReference type="Rhea" id="RHEA:79399"/>
        <dbReference type="ChEBI" id="CHEBI:229954"/>
    </reaction>
</comment>
<dbReference type="InterPro" id="IPR020846">
    <property type="entry name" value="MFS_dom"/>
</dbReference>
<evidence type="ECO:0000256" key="22">
    <source>
        <dbReference type="ARBA" id="ARBA00044985"/>
    </source>
</evidence>
<comment type="catalytic activity">
    <reaction evidence="14">
        <text>L-alpha-aminoacyl-L-lysine(out) = L-alpha-aminoacyl-L-lysine(in)</text>
        <dbReference type="Rhea" id="RHEA:79383"/>
        <dbReference type="ChEBI" id="CHEBI:229966"/>
    </reaction>
</comment>
<evidence type="ECO:0000256" key="14">
    <source>
        <dbReference type="ARBA" id="ARBA00044893"/>
    </source>
</evidence>
<feature type="transmembrane region" description="Helical" evidence="26">
    <location>
        <begin position="285"/>
        <end position="305"/>
    </location>
</feature>
<keyword evidence="29" id="KW-1185">Reference proteome</keyword>
<feature type="transmembrane region" description="Helical" evidence="26">
    <location>
        <begin position="133"/>
        <end position="157"/>
    </location>
</feature>
<evidence type="ECO:0000256" key="13">
    <source>
        <dbReference type="ARBA" id="ARBA00044891"/>
    </source>
</evidence>
<comment type="catalytic activity">
    <reaction evidence="16">
        <text>L-arginyl-L-alpha-amino acid(out) = L-arginyl-L-alpha-amino acid(in)</text>
        <dbReference type="Rhea" id="RHEA:79371"/>
        <dbReference type="ChEBI" id="CHEBI:84315"/>
    </reaction>
</comment>
<evidence type="ECO:0000256" key="10">
    <source>
        <dbReference type="ARBA" id="ARBA00044878"/>
    </source>
</evidence>
<feature type="transmembrane region" description="Helical" evidence="26">
    <location>
        <begin position="78"/>
        <end position="97"/>
    </location>
</feature>
<evidence type="ECO:0000256" key="4">
    <source>
        <dbReference type="ARBA" id="ARBA00022448"/>
    </source>
</evidence>
<evidence type="ECO:0000259" key="27">
    <source>
        <dbReference type="PROSITE" id="PS50850"/>
    </source>
</evidence>
<evidence type="ECO:0000256" key="8">
    <source>
        <dbReference type="ARBA" id="ARBA00023228"/>
    </source>
</evidence>
<comment type="function">
    <text evidence="24">Lysosomal dipeptide uniporter that selectively exports lysine, arginine or histidine-containing dipeptides with a net positive charge from the lysosome lumen into the cytosol. Could play a role in a specific type of protein O-glycosylation indirectly regulating macrophages migration and tissue invasion. Also essential for liver homeostasis.</text>
</comment>
<proteinExistence type="inferred from homology"/>
<evidence type="ECO:0000256" key="1">
    <source>
        <dbReference type="ARBA" id="ARBA00004155"/>
    </source>
</evidence>
<dbReference type="GO" id="GO:0005886">
    <property type="term" value="C:plasma membrane"/>
    <property type="evidence" value="ECO:0007669"/>
    <property type="project" value="UniProtKB-SubCell"/>
</dbReference>
<evidence type="ECO:0000256" key="3">
    <source>
        <dbReference type="ARBA" id="ARBA00008335"/>
    </source>
</evidence>
<comment type="catalytic activity">
    <reaction evidence="21">
        <text>L-lysyl-glycine(out) = L-lysyl-glycine(in)</text>
        <dbReference type="Rhea" id="RHEA:79407"/>
        <dbReference type="ChEBI" id="CHEBI:191202"/>
    </reaction>
</comment>
<dbReference type="GO" id="GO:0022857">
    <property type="term" value="F:transmembrane transporter activity"/>
    <property type="evidence" value="ECO:0007669"/>
    <property type="project" value="InterPro"/>
</dbReference>
<feature type="transmembrane region" description="Helical" evidence="26">
    <location>
        <begin position="103"/>
        <end position="121"/>
    </location>
</feature>
<evidence type="ECO:0000256" key="23">
    <source>
        <dbReference type="ARBA" id="ARBA00045018"/>
    </source>
</evidence>
<organism evidence="28 29">
    <name type="scientific">Amycolatopsis alkalitolerans</name>
    <dbReference type="NCBI Taxonomy" id="2547244"/>
    <lineage>
        <taxon>Bacteria</taxon>
        <taxon>Bacillati</taxon>
        <taxon>Actinomycetota</taxon>
        <taxon>Actinomycetes</taxon>
        <taxon>Pseudonocardiales</taxon>
        <taxon>Pseudonocardiaceae</taxon>
        <taxon>Amycolatopsis</taxon>
    </lineage>
</organism>
<comment type="catalytic activity">
    <reaction evidence="17">
        <text>L-lysyl-L-lysine(out) = L-lysyl-L-lysine(in)</text>
        <dbReference type="Rhea" id="RHEA:79403"/>
        <dbReference type="ChEBI" id="CHEBI:229956"/>
    </reaction>
</comment>
<comment type="catalytic activity">
    <reaction evidence="18">
        <text>L-arginyl-glycine(out) = L-arginyl-glycine(in)</text>
        <dbReference type="Rhea" id="RHEA:79391"/>
        <dbReference type="ChEBI" id="CHEBI:229955"/>
    </reaction>
</comment>
<dbReference type="CDD" id="cd06174">
    <property type="entry name" value="MFS"/>
    <property type="match status" value="1"/>
</dbReference>
<feature type="domain" description="Major facilitator superfamily (MFS) profile" evidence="27">
    <location>
        <begin position="12"/>
        <end position="402"/>
    </location>
</feature>
<evidence type="ECO:0000256" key="17">
    <source>
        <dbReference type="ARBA" id="ARBA00044900"/>
    </source>
</evidence>
<evidence type="ECO:0000256" key="12">
    <source>
        <dbReference type="ARBA" id="ARBA00044884"/>
    </source>
</evidence>
<comment type="catalytic activity">
    <reaction evidence="11">
        <text>L-alpha-aminoacyl-L-arginine(out) = L-alpha-aminoacyl-L-arginine(in)</text>
        <dbReference type="Rhea" id="RHEA:79367"/>
        <dbReference type="ChEBI" id="CHEBI:229968"/>
    </reaction>
</comment>
<dbReference type="SUPFAM" id="SSF103473">
    <property type="entry name" value="MFS general substrate transporter"/>
    <property type="match status" value="1"/>
</dbReference>
<dbReference type="AlphaFoldDB" id="A0A5C4LVR4"/>
<evidence type="ECO:0000256" key="20">
    <source>
        <dbReference type="ARBA" id="ARBA00044919"/>
    </source>
</evidence>
<keyword evidence="5 26" id="KW-0812">Transmembrane</keyword>
<dbReference type="InterPro" id="IPR036259">
    <property type="entry name" value="MFS_trans_sf"/>
</dbReference>
<dbReference type="OrthoDB" id="4332123at2"/>
<dbReference type="PROSITE" id="PS50850">
    <property type="entry name" value="MFS"/>
    <property type="match status" value="1"/>
</dbReference>
<evidence type="ECO:0000256" key="11">
    <source>
        <dbReference type="ARBA" id="ARBA00044881"/>
    </source>
</evidence>
<evidence type="ECO:0000256" key="7">
    <source>
        <dbReference type="ARBA" id="ARBA00023136"/>
    </source>
</evidence>
<feature type="transmembrane region" description="Helical" evidence="26">
    <location>
        <begin position="47"/>
        <end position="66"/>
    </location>
</feature>
<feature type="transmembrane region" description="Helical" evidence="26">
    <location>
        <begin position="347"/>
        <end position="370"/>
    </location>
</feature>
<comment type="caution">
    <text evidence="28">The sequence shown here is derived from an EMBL/GenBank/DDBJ whole genome shotgun (WGS) entry which is preliminary data.</text>
</comment>
<dbReference type="RefSeq" id="WP_139099185.1">
    <property type="nucleotide sequence ID" value="NZ_VDFW01000025.1"/>
</dbReference>
<name>A0A5C4LVR4_9PSEU</name>
<comment type="catalytic activity">
    <reaction evidence="13">
        <text>L-lysyl-L-alpha-amino acid(out) = L-lysyl-L-alpha-amino acid(in)</text>
        <dbReference type="Rhea" id="RHEA:79387"/>
        <dbReference type="ChEBI" id="CHEBI:229965"/>
    </reaction>
</comment>
<keyword evidence="6 26" id="KW-1133">Transmembrane helix</keyword>
<keyword evidence="4" id="KW-0813">Transport</keyword>
<comment type="catalytic activity">
    <reaction evidence="19">
        <text>L-histidyl-L-alpha-amino acid(out) = L-histidyl-L-alpha-amino acid(in)</text>
        <dbReference type="Rhea" id="RHEA:79379"/>
        <dbReference type="ChEBI" id="CHEBI:229964"/>
    </reaction>
</comment>
<dbReference type="InterPro" id="IPR011701">
    <property type="entry name" value="MFS"/>
</dbReference>
<reference evidence="28 29" key="1">
    <citation type="submission" date="2019-06" db="EMBL/GenBank/DDBJ databases">
        <title>Amycolatopsis alkalitolerans sp. nov., isolated from Gastrodia elata Blume.</title>
        <authorList>
            <person name="Narsing Rao M.P."/>
            <person name="Li W.J."/>
        </authorList>
    </citation>
    <scope>NUCLEOTIDE SEQUENCE [LARGE SCALE GENOMIC DNA]</scope>
    <source>
        <strain evidence="28 29">SYSUP0005</strain>
    </source>
</reference>
<evidence type="ECO:0000256" key="5">
    <source>
        <dbReference type="ARBA" id="ARBA00022692"/>
    </source>
</evidence>
<evidence type="ECO:0000256" key="19">
    <source>
        <dbReference type="ARBA" id="ARBA00044912"/>
    </source>
</evidence>
<feature type="transmembrane region" description="Helical" evidence="26">
    <location>
        <begin position="311"/>
        <end position="335"/>
    </location>
</feature>
<evidence type="ECO:0000256" key="6">
    <source>
        <dbReference type="ARBA" id="ARBA00022989"/>
    </source>
</evidence>
<comment type="subcellular location">
    <subcellularLocation>
        <location evidence="2">Cell membrane</location>
        <topology evidence="2">Multi-pass membrane protein</topology>
    </subcellularLocation>
    <subcellularLocation>
        <location evidence="1">Lysosome membrane</location>
        <topology evidence="1">Multi-pass membrane protein</topology>
    </subcellularLocation>
</comment>
<comment type="subunit">
    <text evidence="25">Homodimer. Interacts with lysosomal protein GLMP (via lumenal domain); the interaction starts while both proteins are still in the endoplasmic reticulum and is required for stabilization of MFSD1 in lysosomes but has no direct effect on its targeting to lysosomes or transporter activity.</text>
</comment>
<evidence type="ECO:0000256" key="16">
    <source>
        <dbReference type="ARBA" id="ARBA00044899"/>
    </source>
</evidence>
<dbReference type="PANTHER" id="PTHR23512:SF3">
    <property type="entry name" value="MAJOR FACILITATOR SUPERFAMILY DOMAIN-CONTAINING PROTEIN 1"/>
    <property type="match status" value="1"/>
</dbReference>
<accession>A0A5C4LVR4</accession>
<comment type="catalytic activity">
    <reaction evidence="10">
        <text>L-histidyl-glycine(out) = L-histidyl-glycine(in)</text>
        <dbReference type="Rhea" id="RHEA:79395"/>
        <dbReference type="ChEBI" id="CHEBI:229957"/>
    </reaction>
</comment>
<evidence type="ECO:0000256" key="25">
    <source>
        <dbReference type="ARBA" id="ARBA00046376"/>
    </source>
</evidence>
<dbReference type="Gene3D" id="1.20.1250.20">
    <property type="entry name" value="MFS general substrate transporter like domains"/>
    <property type="match status" value="2"/>
</dbReference>
<dbReference type="Pfam" id="PF07690">
    <property type="entry name" value="MFS_1"/>
    <property type="match status" value="1"/>
</dbReference>
<comment type="catalytic activity">
    <reaction evidence="20">
        <text>L-alanyl-L-lysine(out) = L-alanyl-L-lysine(in)</text>
        <dbReference type="Rhea" id="RHEA:79415"/>
        <dbReference type="ChEBI" id="CHEBI:192470"/>
    </reaction>
</comment>
<dbReference type="Proteomes" id="UP000305546">
    <property type="component" value="Unassembled WGS sequence"/>
</dbReference>
<comment type="similarity">
    <text evidence="3">Belongs to the major facilitator superfamily.</text>
</comment>
<dbReference type="InterPro" id="IPR052187">
    <property type="entry name" value="MFSD1"/>
</dbReference>
<sequence length="436" mass="45930">MIGKASRRSWFIWFTAALVYLLAVFHRTSFGVAGLEAADRFGVGAAALSAFTVLQVGVYAAMQIPTGVLVDRYGPRKILVTALLFLGLGQTVLALATSYGVGLLARGVLGFGDALTFVSVLRLVAAHFPGRQYAVVTSFTTAIGFIGNLAATVPLTLLLAGPGWLPTFLAAGLLTALYSAFVAARVKDTPSGHTAKAVAVDRRELLRQIRVTWRVPGTRLGFWVHFSTMFAPNVLTLLWGVPFLVEGQGMAPAAASALLTVFVFGSMIGGPVVGALIAARPGLRMPLVGGYLGGAALVWALLLGWPGPIPAAILVPCFAFLSLGGPASMIGFALARDYNPLHRVGTATGVVNVGGFAATTVTALLIGVLLQYSGSFRIALLAVVAVLALGTVRMLVWWRRARAELFAAQARGEDVPVQVRRYPWDVPERRPVPVAA</sequence>
<comment type="catalytic activity">
    <reaction evidence="15">
        <text>L-aspartyl-L-lysine(out) = L-aspartyl-L-lysine(in)</text>
        <dbReference type="Rhea" id="RHEA:79411"/>
        <dbReference type="ChEBI" id="CHEBI:229953"/>
    </reaction>
</comment>
<dbReference type="EMBL" id="VDFW01000025">
    <property type="protein sequence ID" value="TNC22669.1"/>
    <property type="molecule type" value="Genomic_DNA"/>
</dbReference>
<evidence type="ECO:0000256" key="24">
    <source>
        <dbReference type="ARBA" id="ARBA00045709"/>
    </source>
</evidence>
<evidence type="ECO:0000313" key="29">
    <source>
        <dbReference type="Proteomes" id="UP000305546"/>
    </source>
</evidence>
<feature type="transmembrane region" description="Helical" evidence="26">
    <location>
        <begin position="253"/>
        <end position="278"/>
    </location>
</feature>
<protein>
    <recommendedName>
        <fullName evidence="22">Lysosomal dipeptide transporter MFSD1</fullName>
    </recommendedName>
    <alternativeName>
        <fullName evidence="23">Major facilitator superfamily domain-containing protein 1</fullName>
    </alternativeName>
</protein>
<gene>
    <name evidence="28" type="ORF">FG385_24415</name>
</gene>
<evidence type="ECO:0000256" key="2">
    <source>
        <dbReference type="ARBA" id="ARBA00004651"/>
    </source>
</evidence>
<evidence type="ECO:0000256" key="26">
    <source>
        <dbReference type="SAM" id="Phobius"/>
    </source>
</evidence>
<feature type="transmembrane region" description="Helical" evidence="26">
    <location>
        <begin position="220"/>
        <end position="241"/>
    </location>
</feature>
<evidence type="ECO:0000256" key="9">
    <source>
        <dbReference type="ARBA" id="ARBA00044876"/>
    </source>
</evidence>
<keyword evidence="8" id="KW-0458">Lysosome</keyword>
<keyword evidence="7 26" id="KW-0472">Membrane</keyword>
<evidence type="ECO:0000256" key="21">
    <source>
        <dbReference type="ARBA" id="ARBA00044924"/>
    </source>
</evidence>